<sequence length="283" mass="30902">MAYHSIPGSSGFHYLNSPFGDTTFTKVFVGGLAWETQSHTLRRHFEPYGEILEAVVITDKNTGRSKGYGFVTFRDPEAARRACVDPTPIIDGRRANCNLASLGRPPRLPLPNIPGWSCFSVLSVPFFLHYLLRPFHITLVFCLLGPASPYVGSVQAPRGSLFGSHPYQQTPAYSYQQGVMYPYGVTPYGPEYMYSQSQGLYGPYTGQQYLQVYGAPGGINSPSYQYGQLSQNIPVGHGYTAVQGYSVPGSHMQSPYPSAVAGPSPTQSHPQYMQSSGSDQTTG</sequence>
<feature type="region of interest" description="Disordered" evidence="3">
    <location>
        <begin position="253"/>
        <end position="283"/>
    </location>
</feature>
<feature type="domain" description="RRM" evidence="4">
    <location>
        <begin position="25"/>
        <end position="102"/>
    </location>
</feature>
<dbReference type="Pfam" id="PF00076">
    <property type="entry name" value="RRM_1"/>
    <property type="match status" value="1"/>
</dbReference>
<dbReference type="PROSITE" id="PS50102">
    <property type="entry name" value="RRM"/>
    <property type="match status" value="1"/>
</dbReference>
<evidence type="ECO:0000256" key="1">
    <source>
        <dbReference type="ARBA" id="ARBA00022884"/>
    </source>
</evidence>
<accession>A0ABQ7Y7V1</accession>
<dbReference type="SUPFAM" id="SSF54928">
    <property type="entry name" value="RNA-binding domain, RBD"/>
    <property type="match status" value="1"/>
</dbReference>
<dbReference type="InterPro" id="IPR000504">
    <property type="entry name" value="RRM_dom"/>
</dbReference>
<dbReference type="EMBL" id="JAGKQM010000018">
    <property type="protein sequence ID" value="KAH0864262.1"/>
    <property type="molecule type" value="Genomic_DNA"/>
</dbReference>
<dbReference type="PANTHER" id="PTHR11176:SF26">
    <property type="entry name" value="RNA-BINDING (RRM_RBD_RNP MOTIFS) FAMILY PROTEIN"/>
    <property type="match status" value="1"/>
</dbReference>
<protein>
    <recommendedName>
        <fullName evidence="4">RRM domain-containing protein</fullName>
    </recommendedName>
</protein>
<dbReference type="CDD" id="cd12384">
    <property type="entry name" value="RRM_RBM24_RBM38_like"/>
    <property type="match status" value="1"/>
</dbReference>
<feature type="compositionally biased region" description="Polar residues" evidence="3">
    <location>
        <begin position="264"/>
        <end position="283"/>
    </location>
</feature>
<evidence type="ECO:0000259" key="4">
    <source>
        <dbReference type="PROSITE" id="PS50102"/>
    </source>
</evidence>
<dbReference type="SMART" id="SM00360">
    <property type="entry name" value="RRM"/>
    <property type="match status" value="1"/>
</dbReference>
<gene>
    <name evidence="5" type="ORF">HID58_081473</name>
</gene>
<reference evidence="5 6" key="1">
    <citation type="submission" date="2021-05" db="EMBL/GenBank/DDBJ databases">
        <title>Genome Assembly of Synthetic Allotetraploid Brassica napus Reveals Homoeologous Exchanges between Subgenomes.</title>
        <authorList>
            <person name="Davis J.T."/>
        </authorList>
    </citation>
    <scope>NUCLEOTIDE SEQUENCE [LARGE SCALE GENOMIC DNA]</scope>
    <source>
        <strain evidence="6">cv. Da-Ae</strain>
        <tissue evidence="5">Seedling</tissue>
    </source>
</reference>
<evidence type="ECO:0000256" key="2">
    <source>
        <dbReference type="PROSITE-ProRule" id="PRU00176"/>
    </source>
</evidence>
<organism evidence="5 6">
    <name type="scientific">Brassica napus</name>
    <name type="common">Rape</name>
    <dbReference type="NCBI Taxonomy" id="3708"/>
    <lineage>
        <taxon>Eukaryota</taxon>
        <taxon>Viridiplantae</taxon>
        <taxon>Streptophyta</taxon>
        <taxon>Embryophyta</taxon>
        <taxon>Tracheophyta</taxon>
        <taxon>Spermatophyta</taxon>
        <taxon>Magnoliopsida</taxon>
        <taxon>eudicotyledons</taxon>
        <taxon>Gunneridae</taxon>
        <taxon>Pentapetalae</taxon>
        <taxon>rosids</taxon>
        <taxon>malvids</taxon>
        <taxon>Brassicales</taxon>
        <taxon>Brassicaceae</taxon>
        <taxon>Brassiceae</taxon>
        <taxon>Brassica</taxon>
    </lineage>
</organism>
<dbReference type="InterPro" id="IPR035979">
    <property type="entry name" value="RBD_domain_sf"/>
</dbReference>
<name>A0ABQ7Y7V1_BRANA</name>
<dbReference type="Proteomes" id="UP000824890">
    <property type="component" value="Unassembled WGS sequence"/>
</dbReference>
<evidence type="ECO:0000313" key="5">
    <source>
        <dbReference type="EMBL" id="KAH0864262.1"/>
    </source>
</evidence>
<evidence type="ECO:0000256" key="3">
    <source>
        <dbReference type="SAM" id="MobiDB-lite"/>
    </source>
</evidence>
<keyword evidence="6" id="KW-1185">Reference proteome</keyword>
<evidence type="ECO:0000313" key="6">
    <source>
        <dbReference type="Proteomes" id="UP000824890"/>
    </source>
</evidence>
<dbReference type="InterPro" id="IPR012677">
    <property type="entry name" value="Nucleotide-bd_a/b_plait_sf"/>
</dbReference>
<keyword evidence="1 2" id="KW-0694">RNA-binding</keyword>
<dbReference type="PANTHER" id="PTHR11176">
    <property type="entry name" value="BOULE-RELATED"/>
    <property type="match status" value="1"/>
</dbReference>
<dbReference type="Gene3D" id="3.30.70.330">
    <property type="match status" value="1"/>
</dbReference>
<proteinExistence type="predicted"/>
<comment type="caution">
    <text evidence="5">The sequence shown here is derived from an EMBL/GenBank/DDBJ whole genome shotgun (WGS) entry which is preliminary data.</text>
</comment>